<dbReference type="InterPro" id="IPR000600">
    <property type="entry name" value="ROK"/>
</dbReference>
<dbReference type="InterPro" id="IPR043129">
    <property type="entry name" value="ATPase_NBD"/>
</dbReference>
<accession>A0ABV5A8Q3</accession>
<dbReference type="PANTHER" id="PTHR18964:SF149">
    <property type="entry name" value="BIFUNCTIONAL UDP-N-ACETYLGLUCOSAMINE 2-EPIMERASE_N-ACETYLMANNOSAMINE KINASE"/>
    <property type="match status" value="1"/>
</dbReference>
<evidence type="ECO:0000313" key="2">
    <source>
        <dbReference type="EMBL" id="MFB5188694.1"/>
    </source>
</evidence>
<dbReference type="PANTHER" id="PTHR18964">
    <property type="entry name" value="ROK (REPRESSOR, ORF, KINASE) FAMILY"/>
    <property type="match status" value="1"/>
</dbReference>
<dbReference type="RefSeq" id="WP_275475536.1">
    <property type="nucleotide sequence ID" value="NZ_CP162940.1"/>
</dbReference>
<protein>
    <submittedName>
        <fullName evidence="2">ROK family protein</fullName>
    </submittedName>
</protein>
<evidence type="ECO:0000256" key="1">
    <source>
        <dbReference type="ARBA" id="ARBA00006479"/>
    </source>
</evidence>
<proteinExistence type="inferred from homology"/>
<keyword evidence="3" id="KW-1185">Reference proteome</keyword>
<dbReference type="Proteomes" id="UP001579974">
    <property type="component" value="Unassembled WGS sequence"/>
</dbReference>
<comment type="caution">
    <text evidence="2">The sequence shown here is derived from an EMBL/GenBank/DDBJ whole genome shotgun (WGS) entry which is preliminary data.</text>
</comment>
<organism evidence="2 3">
    <name type="scientific">Alicyclobacillus fastidiosus</name>
    <dbReference type="NCBI Taxonomy" id="392011"/>
    <lineage>
        <taxon>Bacteria</taxon>
        <taxon>Bacillati</taxon>
        <taxon>Bacillota</taxon>
        <taxon>Bacilli</taxon>
        <taxon>Bacillales</taxon>
        <taxon>Alicyclobacillaceae</taxon>
        <taxon>Alicyclobacillus</taxon>
    </lineage>
</organism>
<comment type="similarity">
    <text evidence="1">Belongs to the ROK (NagC/XylR) family.</text>
</comment>
<evidence type="ECO:0000313" key="3">
    <source>
        <dbReference type="Proteomes" id="UP001579974"/>
    </source>
</evidence>
<dbReference type="Gene3D" id="3.30.420.40">
    <property type="match status" value="2"/>
</dbReference>
<gene>
    <name evidence="2" type="ORF">KKP3000_001127</name>
</gene>
<dbReference type="EMBL" id="JBDXSU010000001">
    <property type="protein sequence ID" value="MFB5188694.1"/>
    <property type="molecule type" value="Genomic_DNA"/>
</dbReference>
<dbReference type="SUPFAM" id="SSF53067">
    <property type="entry name" value="Actin-like ATPase domain"/>
    <property type="match status" value="1"/>
</dbReference>
<sequence>MSTDFVLAFDYGGTKIAVGTATIDGQLISRRALSTKDYGDAESVVQAGIEAGQELVAESQGMLQGSSLISVGVSTMGVTYPDHVLLAPNVPGWTELRMHDIFGLAFKDIPIQFENDVKCAAFGELRRGELQDTDYGIYVNLGTGIMVALTCGDQVMEGHHRASGEIAYNLRTPRDARGFRDGVAPFEELVGGRFIGLRAGKRFQRPMTSADVFEAYRQGDEQAILFVDEVLAELGYHLANLCNVWNPQRVVFGAGMVASHDVILPFLSRYFEKFVPFPPELRVARFHRDAGLHGAVELAISAQRSSLDISQNV</sequence>
<reference evidence="2 3" key="1">
    <citation type="journal article" date="2024" name="Int. J. Mol. Sci.">
        <title>Exploration of Alicyclobacillus spp. Genome in Search of Antibiotic Resistance.</title>
        <authorList>
            <person name="Bucka-Kolendo J."/>
            <person name="Kiousi D.E."/>
            <person name="Dekowska A."/>
            <person name="Mikolajczuk-Szczyrba A."/>
            <person name="Karadedos D.M."/>
            <person name="Michael P."/>
            <person name="Galanis A."/>
            <person name="Sokolowska B."/>
        </authorList>
    </citation>
    <scope>NUCLEOTIDE SEQUENCE [LARGE SCALE GENOMIC DNA]</scope>
    <source>
        <strain evidence="2 3">KKP 3000</strain>
    </source>
</reference>
<name>A0ABV5A8Q3_9BACL</name>
<dbReference type="Pfam" id="PF00480">
    <property type="entry name" value="ROK"/>
    <property type="match status" value="1"/>
</dbReference>